<name>A0A0E9WEK1_ANGAN</name>
<protein>
    <submittedName>
        <fullName evidence="1">Uncharacterized protein</fullName>
    </submittedName>
</protein>
<reference evidence="1" key="2">
    <citation type="journal article" date="2015" name="Fish Shellfish Immunol.">
        <title>Early steps in the European eel (Anguilla anguilla)-Vibrio vulnificus interaction in the gills: Role of the RtxA13 toxin.</title>
        <authorList>
            <person name="Callol A."/>
            <person name="Pajuelo D."/>
            <person name="Ebbesson L."/>
            <person name="Teles M."/>
            <person name="MacKenzie S."/>
            <person name="Amaro C."/>
        </authorList>
    </citation>
    <scope>NUCLEOTIDE SEQUENCE</scope>
</reference>
<reference evidence="1" key="1">
    <citation type="submission" date="2014-11" db="EMBL/GenBank/DDBJ databases">
        <authorList>
            <person name="Amaro Gonzalez C."/>
        </authorList>
    </citation>
    <scope>NUCLEOTIDE SEQUENCE</scope>
</reference>
<dbReference type="AlphaFoldDB" id="A0A0E9WEK1"/>
<proteinExistence type="predicted"/>
<evidence type="ECO:0000313" key="1">
    <source>
        <dbReference type="EMBL" id="JAH87923.1"/>
    </source>
</evidence>
<organism evidence="1">
    <name type="scientific">Anguilla anguilla</name>
    <name type="common">European freshwater eel</name>
    <name type="synonym">Muraena anguilla</name>
    <dbReference type="NCBI Taxonomy" id="7936"/>
    <lineage>
        <taxon>Eukaryota</taxon>
        <taxon>Metazoa</taxon>
        <taxon>Chordata</taxon>
        <taxon>Craniata</taxon>
        <taxon>Vertebrata</taxon>
        <taxon>Euteleostomi</taxon>
        <taxon>Actinopterygii</taxon>
        <taxon>Neopterygii</taxon>
        <taxon>Teleostei</taxon>
        <taxon>Anguilliformes</taxon>
        <taxon>Anguillidae</taxon>
        <taxon>Anguilla</taxon>
    </lineage>
</organism>
<sequence length="41" mass="5122">MTDIITTCVNDRYNHLTEFYLFTCTKRYIFELKYKIMEHII</sequence>
<dbReference type="EMBL" id="GBXM01020654">
    <property type="protein sequence ID" value="JAH87923.1"/>
    <property type="molecule type" value="Transcribed_RNA"/>
</dbReference>
<accession>A0A0E9WEK1</accession>